<reference evidence="3" key="1">
    <citation type="submission" date="2020-12" db="UniProtKB">
        <authorList>
            <consortium name="WormBaseParasite"/>
        </authorList>
    </citation>
    <scope>IDENTIFICATION</scope>
    <source>
        <strain evidence="3">MHco3</strain>
    </source>
</reference>
<name>A0A7I5E828_HAECO</name>
<dbReference type="OMA" id="RKWERFK"/>
<protein>
    <submittedName>
        <fullName evidence="3">WSD domain-containing protein</fullName>
    </submittedName>
</protein>
<organism evidence="2 3">
    <name type="scientific">Haemonchus contortus</name>
    <name type="common">Barber pole worm</name>
    <dbReference type="NCBI Taxonomy" id="6289"/>
    <lineage>
        <taxon>Eukaryota</taxon>
        <taxon>Metazoa</taxon>
        <taxon>Ecdysozoa</taxon>
        <taxon>Nematoda</taxon>
        <taxon>Chromadorea</taxon>
        <taxon>Rhabditida</taxon>
        <taxon>Rhabditina</taxon>
        <taxon>Rhabditomorpha</taxon>
        <taxon>Strongyloidea</taxon>
        <taxon>Trichostrongylidae</taxon>
        <taxon>Haemonchus</taxon>
    </lineage>
</organism>
<dbReference type="AlphaFoldDB" id="A0A7I5E828"/>
<dbReference type="WBParaSite" id="HCON_00060467-00001">
    <property type="protein sequence ID" value="HCON_00060467-00001"/>
    <property type="gene ID" value="HCON_00060467"/>
</dbReference>
<dbReference type="OrthoDB" id="5917548at2759"/>
<dbReference type="Proteomes" id="UP000025227">
    <property type="component" value="Unplaced"/>
</dbReference>
<dbReference type="PANTHER" id="PTHR21523">
    <property type="match status" value="1"/>
</dbReference>
<dbReference type="InterPro" id="IPR006954">
    <property type="entry name" value="Mlt-10-like"/>
</dbReference>
<keyword evidence="1" id="KW-0732">Signal</keyword>
<proteinExistence type="predicted"/>
<evidence type="ECO:0000256" key="1">
    <source>
        <dbReference type="SAM" id="SignalP"/>
    </source>
</evidence>
<feature type="chain" id="PRO_5029642880" evidence="1">
    <location>
        <begin position="48"/>
        <end position="652"/>
    </location>
</feature>
<dbReference type="Pfam" id="PF04870">
    <property type="entry name" value="Moulting_cycle"/>
    <property type="match status" value="1"/>
</dbReference>
<accession>A0A7I5E828</accession>
<feature type="signal peptide" evidence="1">
    <location>
        <begin position="1"/>
        <end position="47"/>
    </location>
</feature>
<evidence type="ECO:0000313" key="3">
    <source>
        <dbReference type="WBParaSite" id="HCON_00060467-00001"/>
    </source>
</evidence>
<evidence type="ECO:0000313" key="2">
    <source>
        <dbReference type="Proteomes" id="UP000025227"/>
    </source>
</evidence>
<keyword evidence="2" id="KW-1185">Reference proteome</keyword>
<dbReference type="PANTHER" id="PTHR21523:SF44">
    <property type="entry name" value="MLT-TEN (MLT-10) RELATED"/>
    <property type="match status" value="1"/>
</dbReference>
<sequence length="652" mass="73157">NQGAFQPFLRLLWNTPQEAARFCEMNFSASLALLLLLLVNTSHDVNSEKPISEELAKASLDNKSFEKVKQIHRNWYYFALKALMGQLAKELLRNMDSQSGERLKLCLRRILTTKDLKLTAMCLTKTKRKWERFKNENKSRLQNIETVAFKQEPEKHRNFISKARTLDFNKLNVSNMLSRKAGLKKKVYEATISLKRSKRSPYRLVMPDIDSSSKNVAKSGTMPPLFAQTTKSPLHNMADLFVSLFGKVPVPDLSKKWSTTYKNLEKVADVLENNEKLPGARVYNARVYDIVIGNNVTKPAEVYVPSYLQDVFNVVNSFKGGENTRILSPRIAPLMPDKAKRTGVLSPSVFPFYRDDAEEQILPIPKVLEETGLNEKDREKVLEMIMEVSGAREAADNALKILHHLSSFGLGEKILAVSEHIGETFERLRSSMSGKQNEDLLEKGYTFLEPAQLRKLHKDQDLHEPEIKAMVDEYGALNKKQREEALWEAIANIAGLNKRRRQKRQFRPFSALAPSVLSPYQFAPVYGFSVLGPVVLSPNTFSPLVLNPSVLGPWVLSPAVPLPFVISPYLLSPYVLSPLVLAPFVFSPYVLSPNVINPYVLAPVVLSPMVLCPDVISPMVLAGAVLSPSVASPSVLSKSYLMADVLSPTVFS</sequence>